<protein>
    <submittedName>
        <fullName evidence="2">Putative baseplate assembly protein</fullName>
    </submittedName>
</protein>
<keyword evidence="3" id="KW-1185">Reference proteome</keyword>
<proteinExistence type="predicted"/>
<dbReference type="EMBL" id="LT629732">
    <property type="protein sequence ID" value="SDS77747.1"/>
    <property type="molecule type" value="Genomic_DNA"/>
</dbReference>
<organism evidence="2 3">
    <name type="scientific">Actinopolymorpha singaporensis</name>
    <dbReference type="NCBI Taxonomy" id="117157"/>
    <lineage>
        <taxon>Bacteria</taxon>
        <taxon>Bacillati</taxon>
        <taxon>Actinomycetota</taxon>
        <taxon>Actinomycetes</taxon>
        <taxon>Propionibacteriales</taxon>
        <taxon>Actinopolymorphaceae</taxon>
        <taxon>Actinopolymorpha</taxon>
    </lineage>
</organism>
<dbReference type="AlphaFoldDB" id="A0A1H1UYZ3"/>
<dbReference type="OrthoDB" id="9027184at2"/>
<accession>A0A1H1UYZ3</accession>
<feature type="region of interest" description="Disordered" evidence="1">
    <location>
        <begin position="690"/>
        <end position="720"/>
    </location>
</feature>
<name>A0A1H1UYZ3_9ACTN</name>
<dbReference type="Proteomes" id="UP000198983">
    <property type="component" value="Chromosome I"/>
</dbReference>
<dbReference type="NCBIfam" id="TIGR02243">
    <property type="entry name" value="putative baseplate assembly protein"/>
    <property type="match status" value="1"/>
</dbReference>
<dbReference type="RefSeq" id="WP_092654985.1">
    <property type="nucleotide sequence ID" value="NZ_LT629732.1"/>
</dbReference>
<evidence type="ECO:0000256" key="1">
    <source>
        <dbReference type="SAM" id="MobiDB-lite"/>
    </source>
</evidence>
<gene>
    <name evidence="2" type="ORF">SAMN04489717_3835</name>
</gene>
<evidence type="ECO:0000313" key="3">
    <source>
        <dbReference type="Proteomes" id="UP000198983"/>
    </source>
</evidence>
<evidence type="ECO:0000313" key="2">
    <source>
        <dbReference type="EMBL" id="SDS77747.1"/>
    </source>
</evidence>
<dbReference type="STRING" id="117157.SAMN04489717_3835"/>
<reference evidence="2 3" key="1">
    <citation type="submission" date="2016-10" db="EMBL/GenBank/DDBJ databases">
        <authorList>
            <person name="de Groot N.N."/>
        </authorList>
    </citation>
    <scope>NUCLEOTIDE SEQUENCE [LARGE SCALE GENOMIC DNA]</scope>
    <source>
        <strain evidence="2 3">DSM 22024</strain>
    </source>
</reference>
<sequence length="720" mass="76616">MPLRSPILDDRSYAQLRDELVARIPVYAPEWTDHHPSDPGITLVELFAFLAENLLFRFNQVPDATKLAFLKLLDIPVRPAVPASGTVAFATAVPAGVLVPGDTRVLAGPVEFRTGSELVAWPLTARAAIRARHDAELDEDTAEYFARASVAAGTTVAAASRYRTAFGAAAPAQPGGDVLDPAGSIDGRLYVLLIRGAVAPDPARFAGGLVTLGVVPAREVASMSEVDACGAATDPAAVQWQIATTSPVPGAPDPDSADPVWRTLTVEADTTRALTRPGVVQLRMPADLTDIGLYLPADPDSAGAGDQPPLIEDDALAVTALAWLRAYRPTGAPLPAVEWLGANATPVEQSAAATAEFLGTGTGEPGQEYRLVHPGVLGNVALDVEEQGANRWVPWTQVADLRATGVDDRVFALDPEAGLVRFGDGRRGRPPQIGERIRVSRYRYGGGATGNVGPEAISTVRLVGGVTVTNPLPCRGGADAEPLADAVDRIPEEFRRHDRAVTVSDFRELAEQTPGAGVVRAETLRLFNPHQPDEPAPGVVSVVVWPAADPVHPDAPIPDRDTLRAVCRWLDERRLVTTELYVIPPTYRRVAVSVGIAVRPGYGVEGVRRWVELVLRQYLSPLPPYGPEGRGWPLGRSVFGPELEAAALQVEGLEFLSGLRVAAWSDGWQEQSRVELDDWEVPELAEISVVAGDPLPPGQQPAPPGPPGPPVPVRAPREVC</sequence>
<feature type="compositionally biased region" description="Pro residues" evidence="1">
    <location>
        <begin position="694"/>
        <end position="713"/>
    </location>
</feature>
<dbReference type="InterPro" id="IPR011749">
    <property type="entry name" value="CHP02243"/>
</dbReference>